<protein>
    <submittedName>
        <fullName evidence="2">Craniofacial development protein 2-like</fullName>
    </submittedName>
</protein>
<reference evidence="2" key="2">
    <citation type="submission" date="2025-08" db="UniProtKB">
        <authorList>
            <consortium name="RefSeq"/>
        </authorList>
    </citation>
    <scope>IDENTIFICATION</scope>
    <source>
        <tissue evidence="2">Leaf</tissue>
    </source>
</reference>
<accession>A0A1U7YQF0</accession>
<dbReference type="Proteomes" id="UP000189701">
    <property type="component" value="Unplaced"/>
</dbReference>
<dbReference type="PANTHER" id="PTHR23227:SF67">
    <property type="entry name" value="CRANIOFACIAL DEVELOPMENT PROTEIN 2-LIKE"/>
    <property type="match status" value="1"/>
</dbReference>
<keyword evidence="1" id="KW-1185">Reference proteome</keyword>
<dbReference type="SUPFAM" id="SSF56219">
    <property type="entry name" value="DNase I-like"/>
    <property type="match status" value="1"/>
</dbReference>
<evidence type="ECO:0000313" key="1">
    <source>
        <dbReference type="Proteomes" id="UP000189701"/>
    </source>
</evidence>
<dbReference type="InterPro" id="IPR036691">
    <property type="entry name" value="Endo/exonu/phosph_ase_sf"/>
</dbReference>
<name>A0A1U7YQF0_NICSY</name>
<proteinExistence type="predicted"/>
<evidence type="ECO:0000313" key="2">
    <source>
        <dbReference type="RefSeq" id="XP_009801070.1"/>
    </source>
</evidence>
<sequence>MRTCCMSASVAIANNLSQLRRLTLPVDFANANYVGPGLLRNCDKALAIVKSDIQLRDQSLELRESVVEDRRVNDRLIVIKLVVGEYTLNVISAYAPHVGLDEEVKRRFWEGIDEIVRQVPPAEILFIGGDFNGHIGATAGGYGEVHEGFGFGERNGEGTMLLDFAKAFGLVIANSRFPKRNEHLVTFQNAVTKTQIDYLLLRRCGSGLYKNCKVILHETLTTQYRLLVIDVGIRLKRRTRTTREHRESGGEP</sequence>
<reference evidence="1" key="1">
    <citation type="journal article" date="2013" name="Genome Biol.">
        <title>Reference genomes and transcriptomes of Nicotiana sylvestris and Nicotiana tomentosiformis.</title>
        <authorList>
            <person name="Sierro N."/>
            <person name="Battey J.N."/>
            <person name="Ouadi S."/>
            <person name="Bovet L."/>
            <person name="Goepfert S."/>
            <person name="Bakaher N."/>
            <person name="Peitsch M.C."/>
            <person name="Ivanov N.V."/>
        </authorList>
    </citation>
    <scope>NUCLEOTIDE SEQUENCE [LARGE SCALE GENOMIC DNA]</scope>
</reference>
<dbReference type="Gene3D" id="3.60.10.10">
    <property type="entry name" value="Endonuclease/exonuclease/phosphatase"/>
    <property type="match status" value="1"/>
</dbReference>
<dbReference type="eggNOG" id="ENOG502S0A1">
    <property type="taxonomic scope" value="Eukaryota"/>
</dbReference>
<gene>
    <name evidence="2" type="primary">LOC104246872</name>
</gene>
<dbReference type="RefSeq" id="XP_009801070.1">
    <property type="nucleotide sequence ID" value="XM_009802768.1"/>
</dbReference>
<dbReference type="AlphaFoldDB" id="A0A1U7YQF0"/>
<dbReference type="PANTHER" id="PTHR23227">
    <property type="entry name" value="BUCENTAUR RELATED"/>
    <property type="match status" value="1"/>
</dbReference>
<dbReference type="InterPro" id="IPR027124">
    <property type="entry name" value="Swc5/CFDP1/2"/>
</dbReference>
<organism evidence="1 2">
    <name type="scientific">Nicotiana sylvestris</name>
    <name type="common">Wood tobacco</name>
    <name type="synonym">South American tobacco</name>
    <dbReference type="NCBI Taxonomy" id="4096"/>
    <lineage>
        <taxon>Eukaryota</taxon>
        <taxon>Viridiplantae</taxon>
        <taxon>Streptophyta</taxon>
        <taxon>Embryophyta</taxon>
        <taxon>Tracheophyta</taxon>
        <taxon>Spermatophyta</taxon>
        <taxon>Magnoliopsida</taxon>
        <taxon>eudicotyledons</taxon>
        <taxon>Gunneridae</taxon>
        <taxon>Pentapetalae</taxon>
        <taxon>asterids</taxon>
        <taxon>lamiids</taxon>
        <taxon>Solanales</taxon>
        <taxon>Solanaceae</taxon>
        <taxon>Nicotianoideae</taxon>
        <taxon>Nicotianeae</taxon>
        <taxon>Nicotiana</taxon>
    </lineage>
</organism>